<reference evidence="3" key="1">
    <citation type="submission" date="2023-06" db="EMBL/GenBank/DDBJ databases">
        <title>Reference genome for the Northern bat (Eptesicus nilssonii), a most northern bat species.</title>
        <authorList>
            <person name="Laine V.N."/>
            <person name="Pulliainen A.T."/>
            <person name="Lilley T.M."/>
        </authorList>
    </citation>
    <scope>NUCLEOTIDE SEQUENCE</scope>
    <source>
        <strain evidence="3">BLF_Eptnil</strain>
        <tissue evidence="3">Kidney</tissue>
    </source>
</reference>
<dbReference type="InterPro" id="IPR042566">
    <property type="entry name" value="L1_C"/>
</dbReference>
<comment type="caution">
    <text evidence="3">The sequence shown here is derived from an EMBL/GenBank/DDBJ whole genome shotgun (WGS) entry which is preliminary data.</text>
</comment>
<dbReference type="InterPro" id="IPR035300">
    <property type="entry name" value="L1_dsRBD"/>
</dbReference>
<evidence type="ECO:0000313" key="4">
    <source>
        <dbReference type="Proteomes" id="UP001177744"/>
    </source>
</evidence>
<evidence type="ECO:0000256" key="1">
    <source>
        <dbReference type="SAM" id="MobiDB-lite"/>
    </source>
</evidence>
<feature type="region of interest" description="Disordered" evidence="1">
    <location>
        <begin position="47"/>
        <end position="73"/>
    </location>
</feature>
<dbReference type="AlphaFoldDB" id="A0AA40HAS3"/>
<evidence type="ECO:0000259" key="2">
    <source>
        <dbReference type="Pfam" id="PF17490"/>
    </source>
</evidence>
<gene>
    <name evidence="3" type="ORF">QTO34_019201</name>
</gene>
<dbReference type="Gene3D" id="3.30.250.20">
    <property type="entry name" value="L1 transposable element, C-terminal domain"/>
    <property type="match status" value="1"/>
</dbReference>
<evidence type="ECO:0000313" key="3">
    <source>
        <dbReference type="EMBL" id="KAK1327335.1"/>
    </source>
</evidence>
<accession>A0AA40HAS3</accession>
<dbReference type="EMBL" id="JAULJE010000082">
    <property type="protein sequence ID" value="KAK1327335.1"/>
    <property type="molecule type" value="Genomic_DNA"/>
</dbReference>
<organism evidence="3 4">
    <name type="scientific">Cnephaeus nilssonii</name>
    <name type="common">Northern bat</name>
    <name type="synonym">Eptesicus nilssonii</name>
    <dbReference type="NCBI Taxonomy" id="3371016"/>
    <lineage>
        <taxon>Eukaryota</taxon>
        <taxon>Metazoa</taxon>
        <taxon>Chordata</taxon>
        <taxon>Craniata</taxon>
        <taxon>Vertebrata</taxon>
        <taxon>Euteleostomi</taxon>
        <taxon>Mammalia</taxon>
        <taxon>Eutheria</taxon>
        <taxon>Laurasiatheria</taxon>
        <taxon>Chiroptera</taxon>
        <taxon>Yangochiroptera</taxon>
        <taxon>Vespertilionidae</taxon>
        <taxon>Cnephaeus</taxon>
    </lineage>
</organism>
<protein>
    <recommendedName>
        <fullName evidence="2">L1 transposable element dsRBD-like domain-containing protein</fullName>
    </recommendedName>
</protein>
<dbReference type="Pfam" id="PF17490">
    <property type="entry name" value="Tnp_22_dsRBD"/>
    <property type="match status" value="1"/>
</dbReference>
<name>A0AA40HAS3_CNENI</name>
<sequence>MGVARKFKVMNSKNLQPRLLYPAKLSFRIEGGITPSCHHKMAVTRWPSQDGHMQMRGPASPLPRVEEADPGGG</sequence>
<proteinExistence type="predicted"/>
<dbReference type="Proteomes" id="UP001177744">
    <property type="component" value="Unassembled WGS sequence"/>
</dbReference>
<feature type="non-terminal residue" evidence="3">
    <location>
        <position position="73"/>
    </location>
</feature>
<keyword evidence="4" id="KW-1185">Reference proteome</keyword>
<feature type="domain" description="L1 transposable element dsRBD-like" evidence="2">
    <location>
        <begin position="7"/>
        <end position="34"/>
    </location>
</feature>